<dbReference type="GO" id="GO:0009425">
    <property type="term" value="C:bacterial-type flagellum basal body"/>
    <property type="evidence" value="ECO:0007669"/>
    <property type="project" value="UniProtKB-SubCell"/>
</dbReference>
<dbReference type="InterPro" id="IPR002371">
    <property type="entry name" value="FlgK"/>
</dbReference>
<dbReference type="InterPro" id="IPR053927">
    <property type="entry name" value="FlgK_helical"/>
</dbReference>
<dbReference type="EMBL" id="LSEF01000036">
    <property type="protein sequence ID" value="OAF18265.1"/>
    <property type="molecule type" value="Genomic_DNA"/>
</dbReference>
<gene>
    <name evidence="10" type="ORF">AXW67_05145</name>
</gene>
<evidence type="ECO:0000256" key="5">
    <source>
        <dbReference type="ARBA" id="ARBA00022525"/>
    </source>
</evidence>
<dbReference type="Pfam" id="PF06429">
    <property type="entry name" value="Flg_bbr_C"/>
    <property type="match status" value="1"/>
</dbReference>
<feature type="domain" description="Flagellar hook-associated protein FlgK helical" evidence="9">
    <location>
        <begin position="89"/>
        <end position="332"/>
    </location>
</feature>
<feature type="domain" description="Flagellar basal-body/hook protein C-terminal" evidence="8">
    <location>
        <begin position="583"/>
        <end position="624"/>
    </location>
</feature>
<keyword evidence="11" id="KW-1185">Reference proteome</keyword>
<evidence type="ECO:0000259" key="9">
    <source>
        <dbReference type="Pfam" id="PF22638"/>
    </source>
</evidence>
<name>A0A176ZEM2_9BRAD</name>
<dbReference type="NCBIfam" id="TIGR02492">
    <property type="entry name" value="flgK_ends"/>
    <property type="match status" value="1"/>
</dbReference>
<keyword evidence="6" id="KW-0975">Bacterial flagellum</keyword>
<dbReference type="GO" id="GO:0005576">
    <property type="term" value="C:extracellular region"/>
    <property type="evidence" value="ECO:0007669"/>
    <property type="project" value="UniProtKB-SubCell"/>
</dbReference>
<evidence type="ECO:0000313" key="11">
    <source>
        <dbReference type="Proteomes" id="UP000077173"/>
    </source>
</evidence>
<proteinExistence type="inferred from homology"/>
<dbReference type="RefSeq" id="WP_063677827.1">
    <property type="nucleotide sequence ID" value="NZ_LSEF01000036.1"/>
</dbReference>
<sequence length="627" mass="64427">MGLSSALASAMSGLRANQAALSIVSSNVANSQTPGYVAQTPNQIEVSTGEFGSTAMTTGVSRELDTFVQNQLRTETGGSGYADQMANILKQLQNVYGTPGNDGTLETALNNFTSSLQALSTSAGSSSAQRVALGAAQTLAQQLNTTTKGIQSLRSNVEQDLGTSAQQANAAMQKVADINTKLQGLSPNDPSAATLMDQRDQAINTLSKYVDVRVVTDGSNQANIFTNTGIQLVGAGLASQFSFAPAGALTATSLYNADQSKSGVGAFTIKLPNGSQVDVAANNVVSSGQIAADLKLRDQTLVQAQNQIDQLAATMSSALSDKTTAGSTVSGPPAGFDVDLAGAQPGNTVNITYTDTTTNTQRQITLINVTDPAALPLQNATNANPMQVGVNFSGGMGAIAAALNTALAGTHLTFSAAPSPATATTLRITDDNTGFTKVNSSSSTKTISSLTSGNPQLPLFTDGGQALYTGAITASGSQMTGLAGRIAVNTSLVTDPTRLSVYNTSPVTPAGDTTRSDYLYSQLTTAVFSYSPQTGLGSASQPFAGSVSNYLQQFLSVQSNASTQATQLQQGQSVVVSTLQAKFNSTSSVNIDSEMSNLIQLQNAYAANAHVMSVVQSMMNTLLQAQV</sequence>
<keyword evidence="10" id="KW-0966">Cell projection</keyword>
<dbReference type="AlphaFoldDB" id="A0A176ZEM2"/>
<evidence type="ECO:0000259" key="7">
    <source>
        <dbReference type="Pfam" id="PF00460"/>
    </source>
</evidence>
<evidence type="ECO:0000256" key="1">
    <source>
        <dbReference type="ARBA" id="ARBA00004117"/>
    </source>
</evidence>
<evidence type="ECO:0000313" key="10">
    <source>
        <dbReference type="EMBL" id="OAF18265.1"/>
    </source>
</evidence>
<dbReference type="PANTHER" id="PTHR30033">
    <property type="entry name" value="FLAGELLAR HOOK-ASSOCIATED PROTEIN 1"/>
    <property type="match status" value="1"/>
</dbReference>
<dbReference type="SUPFAM" id="SSF64518">
    <property type="entry name" value="Phase 1 flagellin"/>
    <property type="match status" value="1"/>
</dbReference>
<accession>A0A176ZEM2</accession>
<evidence type="ECO:0000256" key="3">
    <source>
        <dbReference type="ARBA" id="ARBA00009677"/>
    </source>
</evidence>
<organism evidence="10 11">
    <name type="scientific">Bradyrhizobium neotropicale</name>
    <dbReference type="NCBI Taxonomy" id="1497615"/>
    <lineage>
        <taxon>Bacteria</taxon>
        <taxon>Pseudomonadati</taxon>
        <taxon>Pseudomonadota</taxon>
        <taxon>Alphaproteobacteria</taxon>
        <taxon>Hyphomicrobiales</taxon>
        <taxon>Nitrobacteraceae</taxon>
        <taxon>Bradyrhizobium</taxon>
    </lineage>
</organism>
<evidence type="ECO:0000256" key="6">
    <source>
        <dbReference type="ARBA" id="ARBA00023143"/>
    </source>
</evidence>
<evidence type="ECO:0000256" key="4">
    <source>
        <dbReference type="ARBA" id="ARBA00016244"/>
    </source>
</evidence>
<keyword evidence="5" id="KW-0964">Secreted</keyword>
<dbReference type="InterPro" id="IPR010930">
    <property type="entry name" value="Flg_bb/hook_C_dom"/>
</dbReference>
<dbReference type="PRINTS" id="PR01005">
    <property type="entry name" value="FLGHOOKAP1"/>
</dbReference>
<comment type="subcellular location">
    <subcellularLocation>
        <location evidence="1">Bacterial flagellum basal body</location>
    </subcellularLocation>
    <subcellularLocation>
        <location evidence="2">Secreted</location>
    </subcellularLocation>
</comment>
<evidence type="ECO:0000256" key="2">
    <source>
        <dbReference type="ARBA" id="ARBA00004613"/>
    </source>
</evidence>
<keyword evidence="10" id="KW-0282">Flagellum</keyword>
<dbReference type="PANTHER" id="PTHR30033:SF1">
    <property type="entry name" value="FLAGELLAR HOOK-ASSOCIATED PROTEIN 1"/>
    <property type="match status" value="1"/>
</dbReference>
<evidence type="ECO:0000259" key="8">
    <source>
        <dbReference type="Pfam" id="PF06429"/>
    </source>
</evidence>
<comment type="caution">
    <text evidence="10">The sequence shown here is derived from an EMBL/GenBank/DDBJ whole genome shotgun (WGS) entry which is preliminary data.</text>
</comment>
<dbReference type="GO" id="GO:0005198">
    <property type="term" value="F:structural molecule activity"/>
    <property type="evidence" value="ECO:0007669"/>
    <property type="project" value="InterPro"/>
</dbReference>
<reference evidence="10 11" key="1">
    <citation type="submission" date="2016-02" db="EMBL/GenBank/DDBJ databases">
        <title>Draft genome sequence of the strain BR 10247T Bradyrhizobium neotropicale isolated from nodules of Centrolobium paraense.</title>
        <authorList>
            <person name="Simoes-Araujo J.L."/>
            <person name="Barauna A.C."/>
            <person name="Silva K."/>
            <person name="Zilli J.E."/>
        </authorList>
    </citation>
    <scope>NUCLEOTIDE SEQUENCE [LARGE SCALE GENOMIC DNA]</scope>
    <source>
        <strain evidence="10 11">BR 10247</strain>
    </source>
</reference>
<dbReference type="Pfam" id="PF00460">
    <property type="entry name" value="Flg_bb_rod"/>
    <property type="match status" value="1"/>
</dbReference>
<comment type="similarity">
    <text evidence="3">Belongs to the flagella basal body rod proteins family.</text>
</comment>
<protein>
    <recommendedName>
        <fullName evidence="4">Flagellar hook-associated protein 1</fullName>
    </recommendedName>
</protein>
<dbReference type="InterPro" id="IPR001444">
    <property type="entry name" value="Flag_bb_rod_N"/>
</dbReference>
<dbReference type="Proteomes" id="UP000077173">
    <property type="component" value="Unassembled WGS sequence"/>
</dbReference>
<dbReference type="GO" id="GO:0009424">
    <property type="term" value="C:bacterial-type flagellum hook"/>
    <property type="evidence" value="ECO:0007669"/>
    <property type="project" value="InterPro"/>
</dbReference>
<keyword evidence="10" id="KW-0969">Cilium</keyword>
<dbReference type="GO" id="GO:0044780">
    <property type="term" value="P:bacterial-type flagellum assembly"/>
    <property type="evidence" value="ECO:0007669"/>
    <property type="project" value="InterPro"/>
</dbReference>
<feature type="domain" description="Flagellar basal body rod protein N-terminal" evidence="7">
    <location>
        <begin position="9"/>
        <end position="36"/>
    </location>
</feature>
<dbReference type="Pfam" id="PF22638">
    <property type="entry name" value="FlgK_D1"/>
    <property type="match status" value="1"/>
</dbReference>